<gene>
    <name evidence="2" type="ORF">AVDCRST_MAG68-5445</name>
</gene>
<feature type="compositionally biased region" description="Basic residues" evidence="1">
    <location>
        <begin position="195"/>
        <end position="204"/>
    </location>
</feature>
<feature type="region of interest" description="Disordered" evidence="1">
    <location>
        <begin position="117"/>
        <end position="142"/>
    </location>
</feature>
<evidence type="ECO:0000313" key="2">
    <source>
        <dbReference type="EMBL" id="CAA9367718.1"/>
    </source>
</evidence>
<proteinExistence type="predicted"/>
<protein>
    <submittedName>
        <fullName evidence="2">GH117</fullName>
    </submittedName>
</protein>
<feature type="non-terminal residue" evidence="2">
    <location>
        <position position="304"/>
    </location>
</feature>
<feature type="region of interest" description="Disordered" evidence="1">
    <location>
        <begin position="237"/>
        <end position="276"/>
    </location>
</feature>
<feature type="compositionally biased region" description="Low complexity" evidence="1">
    <location>
        <begin position="205"/>
        <end position="220"/>
    </location>
</feature>
<sequence>ALAQTGASLRALRRAGLGPYARLAPGGAPPRRHGVPDLLRRPRRGQPLQHRVGGGGSRHGDGAAGGRGAGAGARAAGLLRRPRRVPRLGGGARGGAVPVLRGMEPRAHAPAVLRFGGAGGQRRRGAQLPQGLAGSHPGAQPVRSLPRHLALRHERRRAVADVVRVRVPLGARRRRAALVLPREVRRIGRRDRVAPRRARGHRAQAGRAQRGPPLRSPGGRRVPDVVLVRLGGGVPDRLRRVGGRHGLDPARRRGGHRPLHRRMGRRGAGLPLGGGGGWRASHALQRQRVRAHRLRPGAPGAGPV</sequence>
<feature type="compositionally biased region" description="Gly residues" evidence="1">
    <location>
        <begin position="266"/>
        <end position="276"/>
    </location>
</feature>
<dbReference type="EMBL" id="CADCTW010000230">
    <property type="protein sequence ID" value="CAA9367718.1"/>
    <property type="molecule type" value="Genomic_DNA"/>
</dbReference>
<feature type="compositionally biased region" description="Basic residues" evidence="1">
    <location>
        <begin position="252"/>
        <end position="265"/>
    </location>
</feature>
<evidence type="ECO:0000256" key="1">
    <source>
        <dbReference type="SAM" id="MobiDB-lite"/>
    </source>
</evidence>
<name>A0A6J4MSK8_9BACT</name>
<reference evidence="2" key="1">
    <citation type="submission" date="2020-02" db="EMBL/GenBank/DDBJ databases">
        <authorList>
            <person name="Meier V. D."/>
        </authorList>
    </citation>
    <scope>NUCLEOTIDE SEQUENCE</scope>
    <source>
        <strain evidence="2">AVDCRST_MAG68</strain>
    </source>
</reference>
<dbReference type="AlphaFoldDB" id="A0A6J4MSK8"/>
<feature type="compositionally biased region" description="Gly residues" evidence="1">
    <location>
        <begin position="52"/>
        <end position="71"/>
    </location>
</feature>
<feature type="region of interest" description="Disordered" evidence="1">
    <location>
        <begin position="192"/>
        <end position="221"/>
    </location>
</feature>
<feature type="region of interest" description="Disordered" evidence="1">
    <location>
        <begin position="19"/>
        <end position="74"/>
    </location>
</feature>
<organism evidence="2">
    <name type="scientific">uncultured Gemmatimonadota bacterium</name>
    <dbReference type="NCBI Taxonomy" id="203437"/>
    <lineage>
        <taxon>Bacteria</taxon>
        <taxon>Pseudomonadati</taxon>
        <taxon>Gemmatimonadota</taxon>
        <taxon>environmental samples</taxon>
    </lineage>
</organism>
<accession>A0A6J4MSK8</accession>
<feature type="non-terminal residue" evidence="2">
    <location>
        <position position="1"/>
    </location>
</feature>